<protein>
    <submittedName>
        <fullName evidence="2">Uncharacterized protein</fullName>
    </submittedName>
</protein>
<name>A0ABX9UMX8_9CORY</name>
<feature type="transmembrane region" description="Helical" evidence="1">
    <location>
        <begin position="56"/>
        <end position="80"/>
    </location>
</feature>
<keyword evidence="1" id="KW-1133">Transmembrane helix</keyword>
<evidence type="ECO:0000313" key="2">
    <source>
        <dbReference type="EMBL" id="RMD20496.1"/>
    </source>
</evidence>
<reference evidence="2 3" key="1">
    <citation type="submission" date="2018-10" db="EMBL/GenBank/DDBJ databases">
        <title>Whole genome sequence of Corynebacterium gottingense DSM 130494T.</title>
        <authorList>
            <person name="Bernier A.-M."/>
            <person name="Bernard K."/>
        </authorList>
    </citation>
    <scope>NUCLEOTIDE SEQUENCE [LARGE SCALE GENOMIC DNA]</scope>
    <source>
        <strain evidence="2 3">DSM 103494</strain>
    </source>
</reference>
<organism evidence="2 3">
    <name type="scientific">Corynebacterium gottingense</name>
    <dbReference type="NCBI Taxonomy" id="2041036"/>
    <lineage>
        <taxon>Bacteria</taxon>
        <taxon>Bacillati</taxon>
        <taxon>Actinomycetota</taxon>
        <taxon>Actinomycetes</taxon>
        <taxon>Mycobacteriales</taxon>
        <taxon>Corynebacteriaceae</taxon>
        <taxon>Corynebacterium</taxon>
    </lineage>
</organism>
<comment type="caution">
    <text evidence="2">The sequence shown here is derived from an EMBL/GenBank/DDBJ whole genome shotgun (WGS) entry which is preliminary data.</text>
</comment>
<evidence type="ECO:0000256" key="1">
    <source>
        <dbReference type="SAM" id="Phobius"/>
    </source>
</evidence>
<feature type="transmembrane region" description="Helical" evidence="1">
    <location>
        <begin position="7"/>
        <end position="29"/>
    </location>
</feature>
<accession>A0ABX9UMX8</accession>
<evidence type="ECO:0000313" key="3">
    <source>
        <dbReference type="Proteomes" id="UP000266886"/>
    </source>
</evidence>
<keyword evidence="1" id="KW-0472">Membrane</keyword>
<sequence length="104" mass="10870">MRYRLVVGLVLVVFEACDFFVLLAVAVLVDAPVPAFDDATAEDFFDVFEAFGVFDVFGAVVLVGAGAGATLVVVTSVTCVDVTTMVLVTLSGCFAPCARPLTEV</sequence>
<gene>
    <name evidence="2" type="ORF">EAW56_02555</name>
</gene>
<dbReference type="EMBL" id="RDRE01000002">
    <property type="protein sequence ID" value="RMD20496.1"/>
    <property type="molecule type" value="Genomic_DNA"/>
</dbReference>
<keyword evidence="3" id="KW-1185">Reference proteome</keyword>
<keyword evidence="1" id="KW-0812">Transmembrane</keyword>
<proteinExistence type="predicted"/>
<dbReference type="Proteomes" id="UP000266886">
    <property type="component" value="Unassembled WGS sequence"/>
</dbReference>